<dbReference type="SUPFAM" id="SSF88946">
    <property type="entry name" value="Sigma2 domain of RNA polymerase sigma factors"/>
    <property type="match status" value="1"/>
</dbReference>
<proteinExistence type="inferred from homology"/>
<sequence>MNAKHFSTIYRDLYSPLCYFAEKILKDRFKAEEVVADVFEKLWNMKTAEDIENIKAFLYTATRNQCLDQLEQRQIRQKHHKVLLQLSPLAEDEILKEIYFTEALREISQAVHTLPEQCRKVITMTYENGLSTKEIADQLGVTVSTVKTQRARGISIIRKLLSSRALSIAISLLLN</sequence>
<evidence type="ECO:0000259" key="5">
    <source>
        <dbReference type="Pfam" id="PF04542"/>
    </source>
</evidence>
<comment type="caution">
    <text evidence="7">The sequence shown here is derived from an EMBL/GenBank/DDBJ whole genome shotgun (WGS) entry which is preliminary data.</text>
</comment>
<dbReference type="EMBL" id="PYGK01000007">
    <property type="protein sequence ID" value="PSL29144.1"/>
    <property type="molecule type" value="Genomic_DNA"/>
</dbReference>
<dbReference type="InterPro" id="IPR013249">
    <property type="entry name" value="RNA_pol_sigma70_r4_t2"/>
</dbReference>
<organism evidence="7 8">
    <name type="scientific">Chitinophaga ginsengisoli</name>
    <dbReference type="NCBI Taxonomy" id="363837"/>
    <lineage>
        <taxon>Bacteria</taxon>
        <taxon>Pseudomonadati</taxon>
        <taxon>Bacteroidota</taxon>
        <taxon>Chitinophagia</taxon>
        <taxon>Chitinophagales</taxon>
        <taxon>Chitinophagaceae</taxon>
        <taxon>Chitinophaga</taxon>
    </lineage>
</organism>
<evidence type="ECO:0000256" key="4">
    <source>
        <dbReference type="ARBA" id="ARBA00023163"/>
    </source>
</evidence>
<dbReference type="PANTHER" id="PTHR43133:SF46">
    <property type="entry name" value="RNA POLYMERASE SIGMA-70 FACTOR ECF SUBFAMILY"/>
    <property type="match status" value="1"/>
</dbReference>
<dbReference type="Pfam" id="PF04542">
    <property type="entry name" value="Sigma70_r2"/>
    <property type="match status" value="1"/>
</dbReference>
<evidence type="ECO:0000256" key="3">
    <source>
        <dbReference type="ARBA" id="ARBA00023082"/>
    </source>
</evidence>
<keyword evidence="4" id="KW-0804">Transcription</keyword>
<dbReference type="Pfam" id="PF08281">
    <property type="entry name" value="Sigma70_r4_2"/>
    <property type="match status" value="1"/>
</dbReference>
<dbReference type="NCBIfam" id="TIGR02937">
    <property type="entry name" value="sigma70-ECF"/>
    <property type="match status" value="1"/>
</dbReference>
<dbReference type="InterPro" id="IPR014284">
    <property type="entry name" value="RNA_pol_sigma-70_dom"/>
</dbReference>
<dbReference type="InterPro" id="IPR007627">
    <property type="entry name" value="RNA_pol_sigma70_r2"/>
</dbReference>
<dbReference type="InterPro" id="IPR013324">
    <property type="entry name" value="RNA_pol_sigma_r3/r4-like"/>
</dbReference>
<dbReference type="InterPro" id="IPR014327">
    <property type="entry name" value="RNA_pol_sigma70_bacteroid"/>
</dbReference>
<dbReference type="CDD" id="cd06171">
    <property type="entry name" value="Sigma70_r4"/>
    <property type="match status" value="1"/>
</dbReference>
<dbReference type="RefSeq" id="WP_106603516.1">
    <property type="nucleotide sequence ID" value="NZ_PYGK01000007.1"/>
</dbReference>
<dbReference type="InterPro" id="IPR039425">
    <property type="entry name" value="RNA_pol_sigma-70-like"/>
</dbReference>
<dbReference type="Gene3D" id="1.10.1740.10">
    <property type="match status" value="1"/>
</dbReference>
<dbReference type="OrthoDB" id="656273at2"/>
<keyword evidence="2" id="KW-0805">Transcription regulation</keyword>
<feature type="domain" description="RNA polymerase sigma-70 region 2" evidence="5">
    <location>
        <begin position="10"/>
        <end position="74"/>
    </location>
</feature>
<evidence type="ECO:0000259" key="6">
    <source>
        <dbReference type="Pfam" id="PF08281"/>
    </source>
</evidence>
<evidence type="ECO:0000256" key="2">
    <source>
        <dbReference type="ARBA" id="ARBA00023015"/>
    </source>
</evidence>
<feature type="domain" description="RNA polymerase sigma factor 70 region 4 type 2" evidence="6">
    <location>
        <begin position="105"/>
        <end position="153"/>
    </location>
</feature>
<keyword evidence="3" id="KW-0731">Sigma factor</keyword>
<name>A0A2P8G5A1_9BACT</name>
<dbReference type="InterPro" id="IPR036388">
    <property type="entry name" value="WH-like_DNA-bd_sf"/>
</dbReference>
<keyword evidence="8" id="KW-1185">Reference proteome</keyword>
<dbReference type="InterPro" id="IPR013325">
    <property type="entry name" value="RNA_pol_sigma_r2"/>
</dbReference>
<comment type="similarity">
    <text evidence="1">Belongs to the sigma-70 factor family. ECF subfamily.</text>
</comment>
<dbReference type="Proteomes" id="UP000240978">
    <property type="component" value="Unassembled WGS sequence"/>
</dbReference>
<evidence type="ECO:0000256" key="1">
    <source>
        <dbReference type="ARBA" id="ARBA00010641"/>
    </source>
</evidence>
<dbReference type="SUPFAM" id="SSF88659">
    <property type="entry name" value="Sigma3 and sigma4 domains of RNA polymerase sigma factors"/>
    <property type="match status" value="1"/>
</dbReference>
<dbReference type="Gene3D" id="1.10.10.10">
    <property type="entry name" value="Winged helix-like DNA-binding domain superfamily/Winged helix DNA-binding domain"/>
    <property type="match status" value="1"/>
</dbReference>
<dbReference type="AlphaFoldDB" id="A0A2P8G5A1"/>
<dbReference type="GO" id="GO:0006352">
    <property type="term" value="P:DNA-templated transcription initiation"/>
    <property type="evidence" value="ECO:0007669"/>
    <property type="project" value="InterPro"/>
</dbReference>
<evidence type="ECO:0000313" key="7">
    <source>
        <dbReference type="EMBL" id="PSL29144.1"/>
    </source>
</evidence>
<evidence type="ECO:0000313" key="8">
    <source>
        <dbReference type="Proteomes" id="UP000240978"/>
    </source>
</evidence>
<protein>
    <submittedName>
        <fullName evidence="7">RNA polymerase sigma-70 factor (ECF subfamily)</fullName>
    </submittedName>
</protein>
<gene>
    <name evidence="7" type="ORF">CLV42_107291</name>
</gene>
<dbReference type="GO" id="GO:0016987">
    <property type="term" value="F:sigma factor activity"/>
    <property type="evidence" value="ECO:0007669"/>
    <property type="project" value="UniProtKB-KW"/>
</dbReference>
<accession>A0A2P8G5A1</accession>
<dbReference type="PANTHER" id="PTHR43133">
    <property type="entry name" value="RNA POLYMERASE ECF-TYPE SIGMA FACTO"/>
    <property type="match status" value="1"/>
</dbReference>
<reference evidence="7 8" key="1">
    <citation type="submission" date="2018-03" db="EMBL/GenBank/DDBJ databases">
        <title>Genomic Encyclopedia of Archaeal and Bacterial Type Strains, Phase II (KMG-II): from individual species to whole genera.</title>
        <authorList>
            <person name="Goeker M."/>
        </authorList>
    </citation>
    <scope>NUCLEOTIDE SEQUENCE [LARGE SCALE GENOMIC DNA]</scope>
    <source>
        <strain evidence="7 8">DSM 18107</strain>
    </source>
</reference>
<dbReference type="NCBIfam" id="TIGR02985">
    <property type="entry name" value="Sig70_bacteroi1"/>
    <property type="match status" value="1"/>
</dbReference>
<dbReference type="GO" id="GO:0003677">
    <property type="term" value="F:DNA binding"/>
    <property type="evidence" value="ECO:0007669"/>
    <property type="project" value="InterPro"/>
</dbReference>